<dbReference type="RefSeq" id="WP_382408011.1">
    <property type="nucleotide sequence ID" value="NZ_JBHSGU010000002.1"/>
</dbReference>
<feature type="chain" id="PRO_5046634966" description="Lipoprotein" evidence="1">
    <location>
        <begin position="37"/>
        <end position="222"/>
    </location>
</feature>
<dbReference type="Proteomes" id="UP001595897">
    <property type="component" value="Unassembled WGS sequence"/>
</dbReference>
<evidence type="ECO:0000313" key="3">
    <source>
        <dbReference type="Proteomes" id="UP001595897"/>
    </source>
</evidence>
<dbReference type="EMBL" id="JBHSGU010000002">
    <property type="protein sequence ID" value="MFC4700529.1"/>
    <property type="molecule type" value="Genomic_DNA"/>
</dbReference>
<keyword evidence="3" id="KW-1185">Reference proteome</keyword>
<comment type="caution">
    <text evidence="2">The sequence shown here is derived from an EMBL/GenBank/DDBJ whole genome shotgun (WGS) entry which is preliminary data.</text>
</comment>
<evidence type="ECO:0008006" key="4">
    <source>
        <dbReference type="Google" id="ProtNLM"/>
    </source>
</evidence>
<protein>
    <recommendedName>
        <fullName evidence="4">Lipoprotein</fullName>
    </recommendedName>
</protein>
<gene>
    <name evidence="2" type="ORF">ACFO4O_10190</name>
</gene>
<sequence>MIHKPFFSKSTLSFGFLALLFSSVLSLCLVSLSVNAQEGFDDEAIVVHVKKIRDEDSNYLRGVTKAAAREITKGGEFEAKLHKRNAKGPVIEVRPPAFNFAKYQEGMSTKEMATAGLSLVSEVGSMFGFGEEAAKVNEMNARINSNNSLLAAWGEDEQVMVTMESRVLLIDDTTGIEISRSISYEQVFDSKSSFMEQKESIIQTAVVGEVKKVLVEYLEDME</sequence>
<name>A0ABV9LXH0_9ALTE</name>
<evidence type="ECO:0000313" key="2">
    <source>
        <dbReference type="EMBL" id="MFC4700529.1"/>
    </source>
</evidence>
<reference evidence="3" key="1">
    <citation type="journal article" date="2019" name="Int. J. Syst. Evol. Microbiol.">
        <title>The Global Catalogue of Microorganisms (GCM) 10K type strain sequencing project: providing services to taxonomists for standard genome sequencing and annotation.</title>
        <authorList>
            <consortium name="The Broad Institute Genomics Platform"/>
            <consortium name="The Broad Institute Genome Sequencing Center for Infectious Disease"/>
            <person name="Wu L."/>
            <person name="Ma J."/>
        </authorList>
    </citation>
    <scope>NUCLEOTIDE SEQUENCE [LARGE SCALE GENOMIC DNA]</scope>
    <source>
        <strain evidence="3">KACC 12507</strain>
    </source>
</reference>
<evidence type="ECO:0000256" key="1">
    <source>
        <dbReference type="SAM" id="SignalP"/>
    </source>
</evidence>
<proteinExistence type="predicted"/>
<feature type="signal peptide" evidence="1">
    <location>
        <begin position="1"/>
        <end position="36"/>
    </location>
</feature>
<keyword evidence="1" id="KW-0732">Signal</keyword>
<accession>A0ABV9LXH0</accession>
<organism evidence="2 3">
    <name type="scientific">Glaciecola siphonariae</name>
    <dbReference type="NCBI Taxonomy" id="521012"/>
    <lineage>
        <taxon>Bacteria</taxon>
        <taxon>Pseudomonadati</taxon>
        <taxon>Pseudomonadota</taxon>
        <taxon>Gammaproteobacteria</taxon>
        <taxon>Alteromonadales</taxon>
        <taxon>Alteromonadaceae</taxon>
        <taxon>Glaciecola</taxon>
    </lineage>
</organism>